<gene>
    <name evidence="1" type="ORF">MARPO_0040s0017</name>
</gene>
<dbReference type="AlphaFoldDB" id="A0A2R6X2L1"/>
<protein>
    <submittedName>
        <fullName evidence="1">Uncharacterized protein</fullName>
    </submittedName>
</protein>
<dbReference type="Gramene" id="Mp2g21980.1">
    <property type="protein sequence ID" value="Mp2g21980.1.cds1"/>
    <property type="gene ID" value="Mp2g21980"/>
</dbReference>
<evidence type="ECO:0000313" key="1">
    <source>
        <dbReference type="EMBL" id="PTQ40332.1"/>
    </source>
</evidence>
<organism evidence="1 2">
    <name type="scientific">Marchantia polymorpha</name>
    <name type="common">Common liverwort</name>
    <name type="synonym">Marchantia aquatica</name>
    <dbReference type="NCBI Taxonomy" id="3197"/>
    <lineage>
        <taxon>Eukaryota</taxon>
        <taxon>Viridiplantae</taxon>
        <taxon>Streptophyta</taxon>
        <taxon>Embryophyta</taxon>
        <taxon>Marchantiophyta</taxon>
        <taxon>Marchantiopsida</taxon>
        <taxon>Marchantiidae</taxon>
        <taxon>Marchantiales</taxon>
        <taxon>Marchantiaceae</taxon>
        <taxon>Marchantia</taxon>
    </lineage>
</organism>
<keyword evidence="2" id="KW-1185">Reference proteome</keyword>
<proteinExistence type="predicted"/>
<accession>A0A2R6X2L1</accession>
<reference evidence="2" key="1">
    <citation type="journal article" date="2017" name="Cell">
        <title>Insights into land plant evolution garnered from the Marchantia polymorpha genome.</title>
        <authorList>
            <person name="Bowman J.L."/>
            <person name="Kohchi T."/>
            <person name="Yamato K.T."/>
            <person name="Jenkins J."/>
            <person name="Shu S."/>
            <person name="Ishizaki K."/>
            <person name="Yamaoka S."/>
            <person name="Nishihama R."/>
            <person name="Nakamura Y."/>
            <person name="Berger F."/>
            <person name="Adam C."/>
            <person name="Aki S.S."/>
            <person name="Althoff F."/>
            <person name="Araki T."/>
            <person name="Arteaga-Vazquez M.A."/>
            <person name="Balasubrmanian S."/>
            <person name="Barry K."/>
            <person name="Bauer D."/>
            <person name="Boehm C.R."/>
            <person name="Briginshaw L."/>
            <person name="Caballero-Perez J."/>
            <person name="Catarino B."/>
            <person name="Chen F."/>
            <person name="Chiyoda S."/>
            <person name="Chovatia M."/>
            <person name="Davies K.M."/>
            <person name="Delmans M."/>
            <person name="Demura T."/>
            <person name="Dierschke T."/>
            <person name="Dolan L."/>
            <person name="Dorantes-Acosta A.E."/>
            <person name="Eklund D.M."/>
            <person name="Florent S.N."/>
            <person name="Flores-Sandoval E."/>
            <person name="Fujiyama A."/>
            <person name="Fukuzawa H."/>
            <person name="Galik B."/>
            <person name="Grimanelli D."/>
            <person name="Grimwood J."/>
            <person name="Grossniklaus U."/>
            <person name="Hamada T."/>
            <person name="Haseloff J."/>
            <person name="Hetherington A.J."/>
            <person name="Higo A."/>
            <person name="Hirakawa Y."/>
            <person name="Hundley H.N."/>
            <person name="Ikeda Y."/>
            <person name="Inoue K."/>
            <person name="Inoue S.I."/>
            <person name="Ishida S."/>
            <person name="Jia Q."/>
            <person name="Kakita M."/>
            <person name="Kanazawa T."/>
            <person name="Kawai Y."/>
            <person name="Kawashima T."/>
            <person name="Kennedy M."/>
            <person name="Kinose K."/>
            <person name="Kinoshita T."/>
            <person name="Kohara Y."/>
            <person name="Koide E."/>
            <person name="Komatsu K."/>
            <person name="Kopischke S."/>
            <person name="Kubo M."/>
            <person name="Kyozuka J."/>
            <person name="Lagercrantz U."/>
            <person name="Lin S.S."/>
            <person name="Lindquist E."/>
            <person name="Lipzen A.M."/>
            <person name="Lu C.W."/>
            <person name="De Luna E."/>
            <person name="Martienssen R.A."/>
            <person name="Minamino N."/>
            <person name="Mizutani M."/>
            <person name="Mizutani M."/>
            <person name="Mochizuki N."/>
            <person name="Monte I."/>
            <person name="Mosher R."/>
            <person name="Nagasaki H."/>
            <person name="Nakagami H."/>
            <person name="Naramoto S."/>
            <person name="Nishitani K."/>
            <person name="Ohtani M."/>
            <person name="Okamoto T."/>
            <person name="Okumura M."/>
            <person name="Phillips J."/>
            <person name="Pollak B."/>
            <person name="Reinders A."/>
            <person name="Rovekamp M."/>
            <person name="Sano R."/>
            <person name="Sawa S."/>
            <person name="Schmid M.W."/>
            <person name="Shirakawa M."/>
            <person name="Solano R."/>
            <person name="Spunde A."/>
            <person name="Suetsugu N."/>
            <person name="Sugano S."/>
            <person name="Sugiyama A."/>
            <person name="Sun R."/>
            <person name="Suzuki Y."/>
            <person name="Takenaka M."/>
            <person name="Takezawa D."/>
            <person name="Tomogane H."/>
            <person name="Tsuzuki M."/>
            <person name="Ueda T."/>
            <person name="Umeda M."/>
            <person name="Ward J.M."/>
            <person name="Watanabe Y."/>
            <person name="Yazaki K."/>
            <person name="Yokoyama R."/>
            <person name="Yoshitake Y."/>
            <person name="Yotsui I."/>
            <person name="Zachgo S."/>
            <person name="Schmutz J."/>
        </authorList>
    </citation>
    <scope>NUCLEOTIDE SEQUENCE [LARGE SCALE GENOMIC DNA]</scope>
    <source>
        <strain evidence="2">Tak-1</strain>
    </source>
</reference>
<evidence type="ECO:0000313" key="2">
    <source>
        <dbReference type="Proteomes" id="UP000244005"/>
    </source>
</evidence>
<dbReference type="EMBL" id="KZ772712">
    <property type="protein sequence ID" value="PTQ40332.1"/>
    <property type="molecule type" value="Genomic_DNA"/>
</dbReference>
<name>A0A2R6X2L1_MARPO</name>
<sequence length="72" mass="8677">MCSSYRHSNARKCSRHDRRDSLLVGVRMRKFKHYFSSLVSTNKCYYHHSGLRTTVGIRRKRSEEEEVRESNR</sequence>
<dbReference type="Proteomes" id="UP000244005">
    <property type="component" value="Unassembled WGS sequence"/>
</dbReference>